<evidence type="ECO:0000313" key="5">
    <source>
        <dbReference type="Proteomes" id="UP000830671"/>
    </source>
</evidence>
<dbReference type="RefSeq" id="XP_049152730.1">
    <property type="nucleotide sequence ID" value="XM_049295583.1"/>
</dbReference>
<dbReference type="GO" id="GO:0008270">
    <property type="term" value="F:zinc ion binding"/>
    <property type="evidence" value="ECO:0007669"/>
    <property type="project" value="InterPro"/>
</dbReference>
<reference evidence="4" key="1">
    <citation type="journal article" date="2021" name="Mol. Plant Microbe Interact.">
        <title>Complete Genome Sequence of the Plant-Pathogenic Fungus Colletotrichum lupini.</title>
        <authorList>
            <person name="Baroncelli R."/>
            <person name="Pensec F."/>
            <person name="Da Lio D."/>
            <person name="Boufleur T."/>
            <person name="Vicente I."/>
            <person name="Sarrocco S."/>
            <person name="Picot A."/>
            <person name="Baraldi E."/>
            <person name="Sukno S."/>
            <person name="Thon M."/>
            <person name="Le Floch G."/>
        </authorList>
    </citation>
    <scope>NUCLEOTIDE SEQUENCE</scope>
    <source>
        <strain evidence="4">IMI 504893</strain>
    </source>
</reference>
<dbReference type="GO" id="GO:0000981">
    <property type="term" value="F:DNA-binding transcription factor activity, RNA polymerase II-specific"/>
    <property type="evidence" value="ECO:0007669"/>
    <property type="project" value="InterPro"/>
</dbReference>
<gene>
    <name evidence="4" type="ORF">CLUP02_16665</name>
</gene>
<feature type="compositionally biased region" description="Low complexity" evidence="2">
    <location>
        <begin position="1019"/>
        <end position="1030"/>
    </location>
</feature>
<evidence type="ECO:0000256" key="2">
    <source>
        <dbReference type="SAM" id="MobiDB-lite"/>
    </source>
</evidence>
<organism evidence="4 5">
    <name type="scientific">Colletotrichum lupini</name>
    <dbReference type="NCBI Taxonomy" id="145971"/>
    <lineage>
        <taxon>Eukaryota</taxon>
        <taxon>Fungi</taxon>
        <taxon>Dikarya</taxon>
        <taxon>Ascomycota</taxon>
        <taxon>Pezizomycotina</taxon>
        <taxon>Sordariomycetes</taxon>
        <taxon>Hypocreomycetidae</taxon>
        <taxon>Glomerellales</taxon>
        <taxon>Glomerellaceae</taxon>
        <taxon>Colletotrichum</taxon>
        <taxon>Colletotrichum acutatum species complex</taxon>
    </lineage>
</organism>
<dbReference type="Proteomes" id="UP000830671">
    <property type="component" value="Chromosome 9"/>
</dbReference>
<dbReference type="Pfam" id="PF00172">
    <property type="entry name" value="Zn_clus"/>
    <property type="match status" value="1"/>
</dbReference>
<protein>
    <recommendedName>
        <fullName evidence="3">Zn(2)-C6 fungal-type domain-containing protein</fullName>
    </recommendedName>
</protein>
<dbReference type="EMBL" id="CP019481">
    <property type="protein sequence ID" value="UQC91131.1"/>
    <property type="molecule type" value="Genomic_DNA"/>
</dbReference>
<evidence type="ECO:0000256" key="1">
    <source>
        <dbReference type="ARBA" id="ARBA00023242"/>
    </source>
</evidence>
<sequence>MASLSTLAEDIMHGICEYLTPRDIFQLTLTQKRFATSFERSLLLHRDLASQTYTAMLAAIIRNEVDRVEELLQLGYEAKFACSRSVLACPADFDFPVNNLMLQAPSNVAIRRQGLAALVIERLYRPACDTHKIWINYSVLAHAILEDQVETVKLLHKYGADLEKPLLQVFAFRGMPVDVNHQISVLHLASSSAMIETLLELAPNIPIDKDRFMRTEPLLLWHVERGTDVRGLRRLLEAGAHVDGARPATQRIGFCQCEQEDTMHVFLDHKSPLEAAIWNLDRDAVELLLEHGASTVYPPNDTGEATCLHEAIRIFLLEHKPEDLEVSLQIFRLLLDHGFDVNHEYIEWAGWTPEGTRLQPTGTRVNLIVDSLIYYVSTEMFQLLLDAGADPFNASGLGAGDKSYVVMLGLSSSVARLYPTDMPEPERLSLQSAKLKALIAKRAESDPSGRDRTLLFRAAMEISRPWELHQVFKILHKVFGSFEEELDLLADTMGRVKRMPGVLHESRQMIDFLIRCGAPVNHPNSEGETPLHVAYTLSIASPLPIGETDDLLAWDVDEEQGFMVGWAIGTNYFFGKKTINGIFSTTISGPAEAEKRVRNANAIFDALIQAGAAQNLLNGKGETAAMVMAQHGWIQLPPSPGPDSDRLAGDEMKSDSAQMDDVVANAFGIWKQFQQLALGEAGSNQADFIAERRCGTGGDLSVAPFRTAITGLAAHPLTKTGKALLARLSARSGPASATALHLTSTALWRASLDILGISRGPLVISACFAGLKDVALGFHGVFPGSAPPMESHSTRPKKTDIVRKRTGCQNCKKKRRKVVLPTCDETRPECLACVKKGVKCSGYERPVTFRDVTTRAAESSRKFEEARWAALRLEDERRKRRRIGPIGEPSPVARESSTPEDVIELPARDDALPATALAPIPPWHSANAEGWLAGSFTLPWSLFDTSGASSAIQDPPQQQQEVARPRNTSSGIEQPTMFENSANRLMLTSGVPNSSAPVAEAPSPALTTGWDEFLVTDRSSPGSSTSTSSPLGEPTADCQLSIPLEEVLIQHFDRNVLPLIPVALSFPNLFRQSSCFRSAVLALSASNIKLTQPLPIDPLVLRRVCDDSSVWIYYDTAVRGLQAQLQNVENYRGEELAGAALLLAYHELEAGTALGIRNHATGLDDIASKLDFAASSIPDLFKAWRMLRYDVRFMMLPTRATCNVVDNYDVSSLLDPQLAIRDILFRLHGLHARYAMEATFSQDTTADGDSASEKVALWLMSVLGRESDRRNVRLKDFHKENLTPDTILRQCDVFSHRLDNWHKGLCDHDMPVVNLGADSDLISGATFETFVTYRFGDTRKALEYVIYLVCRMTCSYLRSLFDPSVQSSGTDALAKVILGIVCGMNMQQRQQFTVLRVDVLLRMAAGLSEGTNFITTVLDYLLPRLISSGLTGPDIVAWVYLKSALELELRERRKGRAIRMTIDGVEEDCEMWQLVNRHPVAAFGDYNGKGYFRDCYVIECLG</sequence>
<feature type="region of interest" description="Disordered" evidence="2">
    <location>
        <begin position="1017"/>
        <end position="1036"/>
    </location>
</feature>
<dbReference type="InterPro" id="IPR001138">
    <property type="entry name" value="Zn2Cys6_DnaBD"/>
</dbReference>
<feature type="region of interest" description="Disordered" evidence="2">
    <location>
        <begin position="947"/>
        <end position="974"/>
    </location>
</feature>
<dbReference type="InterPro" id="IPR002110">
    <property type="entry name" value="Ankyrin_rpt"/>
</dbReference>
<dbReference type="SUPFAM" id="SSF48403">
    <property type="entry name" value="Ankyrin repeat"/>
    <property type="match status" value="2"/>
</dbReference>
<keyword evidence="5" id="KW-1185">Reference proteome</keyword>
<evidence type="ECO:0000259" key="3">
    <source>
        <dbReference type="SMART" id="SM00066"/>
    </source>
</evidence>
<dbReference type="GeneID" id="73350593"/>
<keyword evidence="1" id="KW-0539">Nucleus</keyword>
<dbReference type="InterPro" id="IPR036770">
    <property type="entry name" value="Ankyrin_rpt-contain_sf"/>
</dbReference>
<feature type="domain" description="Zn(2)-C6 fungal-type" evidence="3">
    <location>
        <begin position="802"/>
        <end position="851"/>
    </location>
</feature>
<proteinExistence type="predicted"/>
<dbReference type="Gene3D" id="1.25.40.20">
    <property type="entry name" value="Ankyrin repeat-containing domain"/>
    <property type="match status" value="2"/>
</dbReference>
<dbReference type="CDD" id="cd00067">
    <property type="entry name" value="GAL4"/>
    <property type="match status" value="1"/>
</dbReference>
<dbReference type="SMART" id="SM00248">
    <property type="entry name" value="ANK"/>
    <property type="match status" value="6"/>
</dbReference>
<accession>A0A9Q8WPW1</accession>
<evidence type="ECO:0000313" key="4">
    <source>
        <dbReference type="EMBL" id="UQC91131.1"/>
    </source>
</evidence>
<dbReference type="SMART" id="SM00066">
    <property type="entry name" value="GAL4"/>
    <property type="match status" value="1"/>
</dbReference>
<name>A0A9Q8WPW1_9PEZI</name>
<dbReference type="KEGG" id="clup:CLUP02_16665"/>
<dbReference type="PANTHER" id="PTHR37534">
    <property type="entry name" value="TRANSCRIPTIONAL ACTIVATOR PROTEIN UGA3"/>
    <property type="match status" value="1"/>
</dbReference>
<dbReference type="PANTHER" id="PTHR37534:SF46">
    <property type="entry name" value="ZN(II)2CYS6 TRANSCRIPTION FACTOR (EUROFUNG)"/>
    <property type="match status" value="1"/>
</dbReference>